<dbReference type="PROSITE" id="PS00972">
    <property type="entry name" value="USP_1"/>
    <property type="match status" value="1"/>
</dbReference>
<dbReference type="GO" id="GO:0005634">
    <property type="term" value="C:nucleus"/>
    <property type="evidence" value="ECO:0007669"/>
    <property type="project" value="TreeGrafter"/>
</dbReference>
<dbReference type="PROSITE" id="PS50235">
    <property type="entry name" value="USP_3"/>
    <property type="match status" value="1"/>
</dbReference>
<feature type="domain" description="USP" evidence="8">
    <location>
        <begin position="80"/>
        <end position="553"/>
    </location>
</feature>
<dbReference type="InterPro" id="IPR028889">
    <property type="entry name" value="USP"/>
</dbReference>
<evidence type="ECO:0000256" key="6">
    <source>
        <dbReference type="ARBA" id="ARBA00022807"/>
    </source>
</evidence>
<protein>
    <recommendedName>
        <fullName evidence="7">Ubiquitin carboxyl-terminal hydrolase</fullName>
        <ecNumber evidence="7">3.4.19.12</ecNumber>
    </recommendedName>
</protein>
<keyword evidence="3 7" id="KW-0645">Protease</keyword>
<reference evidence="9" key="1">
    <citation type="journal article" date="2023" name="bioRxiv">
        <title>Improved chromosome-level genome assembly for marigold (Tagetes erecta).</title>
        <authorList>
            <person name="Jiang F."/>
            <person name="Yuan L."/>
            <person name="Wang S."/>
            <person name="Wang H."/>
            <person name="Xu D."/>
            <person name="Wang A."/>
            <person name="Fan W."/>
        </authorList>
    </citation>
    <scope>NUCLEOTIDE SEQUENCE</scope>
    <source>
        <strain evidence="9">WSJ</strain>
        <tissue evidence="9">Leaf</tissue>
    </source>
</reference>
<keyword evidence="4 7" id="KW-0833">Ubl conjugation pathway</keyword>
<dbReference type="Proteomes" id="UP001229421">
    <property type="component" value="Unassembled WGS sequence"/>
</dbReference>
<dbReference type="EC" id="3.4.19.12" evidence="7"/>
<dbReference type="InterPro" id="IPR050164">
    <property type="entry name" value="Peptidase_C19"/>
</dbReference>
<dbReference type="InterPro" id="IPR038765">
    <property type="entry name" value="Papain-like_cys_pep_sf"/>
</dbReference>
<dbReference type="SUPFAM" id="SSF54001">
    <property type="entry name" value="Cysteine proteinases"/>
    <property type="match status" value="1"/>
</dbReference>
<keyword evidence="10" id="KW-1185">Reference proteome</keyword>
<dbReference type="GO" id="GO:0016579">
    <property type="term" value="P:protein deubiquitination"/>
    <property type="evidence" value="ECO:0007669"/>
    <property type="project" value="InterPro"/>
</dbReference>
<gene>
    <name evidence="9" type="ORF">QVD17_37269</name>
</gene>
<accession>A0AAD8NCL0</accession>
<dbReference type="PANTHER" id="PTHR24006">
    <property type="entry name" value="UBIQUITIN CARBOXYL-TERMINAL HYDROLASE"/>
    <property type="match status" value="1"/>
</dbReference>
<evidence type="ECO:0000256" key="7">
    <source>
        <dbReference type="RuleBase" id="RU366025"/>
    </source>
</evidence>
<dbReference type="InterPro" id="IPR018200">
    <property type="entry name" value="USP_CS"/>
</dbReference>
<comment type="catalytic activity">
    <reaction evidence="1 7">
        <text>Thiol-dependent hydrolysis of ester, thioester, amide, peptide and isopeptide bonds formed by the C-terminal Gly of ubiquitin (a 76-residue protein attached to proteins as an intracellular targeting signal).</text>
        <dbReference type="EC" id="3.4.19.12"/>
    </reaction>
</comment>
<dbReference type="GO" id="GO:0005829">
    <property type="term" value="C:cytosol"/>
    <property type="evidence" value="ECO:0007669"/>
    <property type="project" value="TreeGrafter"/>
</dbReference>
<comment type="function">
    <text evidence="7">Recognizes and hydrolyzes the peptide bond at the C-terminal Gly of ubiquitin. Involved in the processing of poly-ubiquitin precursors as well as that of ubiquitinated proteins.</text>
</comment>
<evidence type="ECO:0000256" key="4">
    <source>
        <dbReference type="ARBA" id="ARBA00022786"/>
    </source>
</evidence>
<dbReference type="Gene3D" id="3.90.70.10">
    <property type="entry name" value="Cysteine proteinases"/>
    <property type="match status" value="1"/>
</dbReference>
<proteinExistence type="inferred from homology"/>
<comment type="caution">
    <text evidence="9">The sequence shown here is derived from an EMBL/GenBank/DDBJ whole genome shotgun (WGS) entry which is preliminary data.</text>
</comment>
<dbReference type="Pfam" id="PF00443">
    <property type="entry name" value="UCH"/>
    <property type="match status" value="1"/>
</dbReference>
<evidence type="ECO:0000313" key="10">
    <source>
        <dbReference type="Proteomes" id="UP001229421"/>
    </source>
</evidence>
<evidence type="ECO:0000256" key="3">
    <source>
        <dbReference type="ARBA" id="ARBA00022670"/>
    </source>
</evidence>
<comment type="similarity">
    <text evidence="2 7">Belongs to the peptidase C19 family.</text>
</comment>
<keyword evidence="6 7" id="KW-0788">Thiol protease</keyword>
<evidence type="ECO:0000256" key="2">
    <source>
        <dbReference type="ARBA" id="ARBA00009085"/>
    </source>
</evidence>
<dbReference type="GO" id="GO:0004843">
    <property type="term" value="F:cysteine-type deubiquitinase activity"/>
    <property type="evidence" value="ECO:0007669"/>
    <property type="project" value="UniProtKB-UniRule"/>
</dbReference>
<evidence type="ECO:0000259" key="8">
    <source>
        <dbReference type="PROSITE" id="PS50235"/>
    </source>
</evidence>
<evidence type="ECO:0000256" key="1">
    <source>
        <dbReference type="ARBA" id="ARBA00000707"/>
    </source>
</evidence>
<dbReference type="EMBL" id="JAUHHV010000010">
    <property type="protein sequence ID" value="KAK1410730.1"/>
    <property type="molecule type" value="Genomic_DNA"/>
</dbReference>
<organism evidence="9 10">
    <name type="scientific">Tagetes erecta</name>
    <name type="common">African marigold</name>
    <dbReference type="NCBI Taxonomy" id="13708"/>
    <lineage>
        <taxon>Eukaryota</taxon>
        <taxon>Viridiplantae</taxon>
        <taxon>Streptophyta</taxon>
        <taxon>Embryophyta</taxon>
        <taxon>Tracheophyta</taxon>
        <taxon>Spermatophyta</taxon>
        <taxon>Magnoliopsida</taxon>
        <taxon>eudicotyledons</taxon>
        <taxon>Gunneridae</taxon>
        <taxon>Pentapetalae</taxon>
        <taxon>asterids</taxon>
        <taxon>campanulids</taxon>
        <taxon>Asterales</taxon>
        <taxon>Asteraceae</taxon>
        <taxon>Asteroideae</taxon>
        <taxon>Heliantheae alliance</taxon>
        <taxon>Tageteae</taxon>
        <taxon>Tagetes</taxon>
    </lineage>
</organism>
<dbReference type="PROSITE" id="PS00973">
    <property type="entry name" value="USP_2"/>
    <property type="match status" value="1"/>
</dbReference>
<sequence length="556" mass="62352">MKIHTHVINLQSLFHSFKTITHNAHSSAFQISIATTIITVTGLILALKDATGRNRFNNLLLSLSPSSETETSPETSPVVPGLQNLGNNCFLNVVLQGLASCSCFLDSLQKIVDEFEGSSENEQIGDMPLAVSLNDLLQELCIARHEHKVLSPRKVMLAMSHYTPNFNLTSQQDAEEALAHMLSSLREECSEYFSRNNGSLTVATGLSNRFLSVERRVNLSELERWTQSFLGPFNGIIGSVLTCKSCSFQISLDFQFFNCLYLSPPTYGGGSIMRGCSINDCLKQFFVAERLENYFCTHCWHAAAVKYISLRHKSVTDVEKLQSCGKQDTCDCKNLPSLGSLPWSNSYSHTFKQLHIARSPKILCINLQRASMNVFGESIKLQGCISFPLTLDMSPFQNRGVEIKHSEQKLPTGRVVQQNQQPIRFSDLLRLQTDKYTLDSIYKQPLSEVCGDGEIQEEHTEHTATHQDSKVHEMWNLTPTKCHIYNLVSVVEHFGNTGGGHYTVYRRVISKMSDTDVDNCHVYWVGVSDSQVYRVSEEDVLGAEASLLFYEKVSES</sequence>
<evidence type="ECO:0000313" key="9">
    <source>
        <dbReference type="EMBL" id="KAK1410730.1"/>
    </source>
</evidence>
<dbReference type="AlphaFoldDB" id="A0AAD8NCL0"/>
<dbReference type="GO" id="GO:0006508">
    <property type="term" value="P:proteolysis"/>
    <property type="evidence" value="ECO:0007669"/>
    <property type="project" value="UniProtKB-KW"/>
</dbReference>
<dbReference type="PANTHER" id="PTHR24006:SF888">
    <property type="entry name" value="UBIQUITIN CARBOXYL-TERMINAL HYDROLASE 30"/>
    <property type="match status" value="1"/>
</dbReference>
<dbReference type="InterPro" id="IPR001394">
    <property type="entry name" value="Peptidase_C19_UCH"/>
</dbReference>
<name>A0AAD8NCL0_TARER</name>
<evidence type="ECO:0000256" key="5">
    <source>
        <dbReference type="ARBA" id="ARBA00022801"/>
    </source>
</evidence>
<keyword evidence="5 7" id="KW-0378">Hydrolase</keyword>